<protein>
    <submittedName>
        <fullName evidence="2">Uncharacterized protein</fullName>
    </submittedName>
</protein>
<accession>A0ABU6XJD0</accession>
<gene>
    <name evidence="2" type="ORF">PIB30_063522</name>
</gene>
<evidence type="ECO:0000313" key="3">
    <source>
        <dbReference type="Proteomes" id="UP001341840"/>
    </source>
</evidence>
<feature type="region of interest" description="Disordered" evidence="1">
    <location>
        <begin position="1"/>
        <end position="83"/>
    </location>
</feature>
<sequence>MLPDSEEEKAKPEKEWKKSKNEEREMESHHRPVNRNAEWVASKPTMLSSFTDDLSKTHRRTSIAVGSASSPGAASPASPSWPR</sequence>
<name>A0ABU6XJD0_9FABA</name>
<evidence type="ECO:0000313" key="2">
    <source>
        <dbReference type="EMBL" id="MED6198172.1"/>
    </source>
</evidence>
<evidence type="ECO:0000256" key="1">
    <source>
        <dbReference type="SAM" id="MobiDB-lite"/>
    </source>
</evidence>
<keyword evidence="3" id="KW-1185">Reference proteome</keyword>
<dbReference type="EMBL" id="JASCZI010212054">
    <property type="protein sequence ID" value="MED6198172.1"/>
    <property type="molecule type" value="Genomic_DNA"/>
</dbReference>
<organism evidence="2 3">
    <name type="scientific">Stylosanthes scabra</name>
    <dbReference type="NCBI Taxonomy" id="79078"/>
    <lineage>
        <taxon>Eukaryota</taxon>
        <taxon>Viridiplantae</taxon>
        <taxon>Streptophyta</taxon>
        <taxon>Embryophyta</taxon>
        <taxon>Tracheophyta</taxon>
        <taxon>Spermatophyta</taxon>
        <taxon>Magnoliopsida</taxon>
        <taxon>eudicotyledons</taxon>
        <taxon>Gunneridae</taxon>
        <taxon>Pentapetalae</taxon>
        <taxon>rosids</taxon>
        <taxon>fabids</taxon>
        <taxon>Fabales</taxon>
        <taxon>Fabaceae</taxon>
        <taxon>Papilionoideae</taxon>
        <taxon>50 kb inversion clade</taxon>
        <taxon>dalbergioids sensu lato</taxon>
        <taxon>Dalbergieae</taxon>
        <taxon>Pterocarpus clade</taxon>
        <taxon>Stylosanthes</taxon>
    </lineage>
</organism>
<feature type="compositionally biased region" description="Basic and acidic residues" evidence="1">
    <location>
        <begin position="8"/>
        <end position="30"/>
    </location>
</feature>
<feature type="compositionally biased region" description="Low complexity" evidence="1">
    <location>
        <begin position="66"/>
        <end position="83"/>
    </location>
</feature>
<comment type="caution">
    <text evidence="2">The sequence shown here is derived from an EMBL/GenBank/DDBJ whole genome shotgun (WGS) entry which is preliminary data.</text>
</comment>
<dbReference type="Proteomes" id="UP001341840">
    <property type="component" value="Unassembled WGS sequence"/>
</dbReference>
<reference evidence="2 3" key="1">
    <citation type="journal article" date="2023" name="Plants (Basel)">
        <title>Bridging the Gap: Combining Genomics and Transcriptomics Approaches to Understand Stylosanthes scabra, an Orphan Legume from the Brazilian Caatinga.</title>
        <authorList>
            <person name="Ferreira-Neto J.R.C."/>
            <person name="da Silva M.D."/>
            <person name="Binneck E."/>
            <person name="de Melo N.F."/>
            <person name="da Silva R.H."/>
            <person name="de Melo A.L.T.M."/>
            <person name="Pandolfi V."/>
            <person name="Bustamante F.O."/>
            <person name="Brasileiro-Vidal A.C."/>
            <person name="Benko-Iseppon A.M."/>
        </authorList>
    </citation>
    <scope>NUCLEOTIDE SEQUENCE [LARGE SCALE GENOMIC DNA]</scope>
    <source>
        <tissue evidence="2">Leaves</tissue>
    </source>
</reference>
<proteinExistence type="predicted"/>